<evidence type="ECO:0000313" key="6">
    <source>
        <dbReference type="Proteomes" id="UP001200642"/>
    </source>
</evidence>
<dbReference type="InterPro" id="IPR036116">
    <property type="entry name" value="FN3_sf"/>
</dbReference>
<evidence type="ECO:0000256" key="1">
    <source>
        <dbReference type="ARBA" id="ARBA00022670"/>
    </source>
</evidence>
<keyword evidence="6" id="KW-1185">Reference proteome</keyword>
<evidence type="ECO:0000313" key="5">
    <source>
        <dbReference type="EMBL" id="MCG2460604.1"/>
    </source>
</evidence>
<dbReference type="InterPro" id="IPR008979">
    <property type="entry name" value="Galactose-bd-like_sf"/>
</dbReference>
<dbReference type="SUPFAM" id="SSF49785">
    <property type="entry name" value="Galactose-binding domain-like"/>
    <property type="match status" value="1"/>
</dbReference>
<dbReference type="PROSITE" id="PS51829">
    <property type="entry name" value="P_HOMO_B"/>
    <property type="match status" value="1"/>
</dbReference>
<dbReference type="Pfam" id="PF18962">
    <property type="entry name" value="Por_Secre_tail"/>
    <property type="match status" value="1"/>
</dbReference>
<dbReference type="SUPFAM" id="SSF49265">
    <property type="entry name" value="Fibronectin type III"/>
    <property type="match status" value="1"/>
</dbReference>
<dbReference type="RefSeq" id="WP_317901748.1">
    <property type="nucleotide sequence ID" value="NZ_JAIRBC010000009.1"/>
</dbReference>
<dbReference type="InterPro" id="IPR013783">
    <property type="entry name" value="Ig-like_fold"/>
</dbReference>
<organism evidence="5 6">
    <name type="scientific">Cerina litoralis</name>
    <dbReference type="NCBI Taxonomy" id="2874477"/>
    <lineage>
        <taxon>Bacteria</taxon>
        <taxon>Pseudomonadati</taxon>
        <taxon>Bacteroidota</taxon>
        <taxon>Flavobacteriia</taxon>
        <taxon>Flavobacteriales</taxon>
        <taxon>Flavobacteriaceae</taxon>
        <taxon>Cerina</taxon>
    </lineage>
</organism>
<evidence type="ECO:0000256" key="2">
    <source>
        <dbReference type="ARBA" id="ARBA00022729"/>
    </source>
</evidence>
<dbReference type="InterPro" id="IPR002884">
    <property type="entry name" value="P_dom"/>
</dbReference>
<dbReference type="GO" id="GO:0008237">
    <property type="term" value="F:metallopeptidase activity"/>
    <property type="evidence" value="ECO:0007669"/>
    <property type="project" value="InterPro"/>
</dbReference>
<comment type="caution">
    <text evidence="5">The sequence shown here is derived from an EMBL/GenBank/DDBJ whole genome shotgun (WGS) entry which is preliminary data.</text>
</comment>
<keyword evidence="1" id="KW-0645">Protease</keyword>
<dbReference type="InterPro" id="IPR024079">
    <property type="entry name" value="MetalloPept_cat_dom_sf"/>
</dbReference>
<dbReference type="GO" id="GO:0004252">
    <property type="term" value="F:serine-type endopeptidase activity"/>
    <property type="evidence" value="ECO:0007669"/>
    <property type="project" value="InterPro"/>
</dbReference>
<evidence type="ECO:0000256" key="3">
    <source>
        <dbReference type="ARBA" id="ARBA00022801"/>
    </source>
</evidence>
<proteinExistence type="predicted"/>
<dbReference type="SUPFAM" id="SSF55486">
    <property type="entry name" value="Metalloproteases ('zincins'), catalytic domain"/>
    <property type="match status" value="1"/>
</dbReference>
<sequence length="1257" mass="135877">MTTKLRLVLSITIAFVCFYGSAQSSYWHRMESKNVVIGTLQESNIKKKQLFSLNEDAFAQELNRSSALKKASIVVYFPDENGSLSRFLVKEASNMAPQLAAKYPKIKSYRGYGLKDKNKRIRFSVSPKGVESMITNAEGLHSTFMQKSGKQGQEYVVYTRDSKAAIGNNFICLTKTAMEKGSSGITMKPVGDQILRKYRIAISATGEYTQYHGGTVADALAAINATITRVNEVFETDLGITLELIAEEDSIIFTDSATDPYNGNLNNQVQNTLTTTLGEDKYDVGHLFHKDVDNGNAGFVGSVCVDNKKGSAYSSSTNPEGDTFDLEFVAHELGHQFGANHTWSYQSEGTLAQVEPGSGTTIMGYAGIAGENNVALHGDDYFHYYSIFQISQYTLGTSCPELIPITDNPPVLDSIGNFTIPKSTAFVLTGKATDPDVGDVLTYTWEQIDNGIVSNTIFGPTNPEGANFRSQKPSISPERYFPKLASVIKGNLTQIRPTVDSTWETVSNVERAMNFALTVRDNADGGGQVTSELVKVNVVNAAGPFVVTSQNSGEAYPGGSVQTISWEVANTDKSPVNAQTVDLFMSTDGGVSFPDSLATNVPNTGSYQIVMPGTATTEGRIMVKAHNNVFFAVNSANFTISPTEIVLDFNELSPDVCQPNDLDITFNYETYLGFAEESTFSATGLPAGMSASFSPATATVANTPITLTISGTGSVTVGNYPIFVKATAATLTQEVPLNLAVHDSNFSEVVLLSPQNGFVGARFGQLLEWQDDPEYSSYDLQIAKDSVFTDIVESVSVIFDSYLPLNLEPDTTYYWRVKPKNNCAEGSFGTPFSFTTTQLSCTNKSAGDLPEEIAKVGTSTITSKITFLDDLPIADVNVNLDIMHSFISDLTVSLTSPMGTTVVLISNSCGDSKNMVATFDDDADIFVCGNNPAISGIVKPLGSLASFVGESVQGDWILTVEDNAPSDGGSLNSFSLDVCIEGAFRPDADKDGVFDDGDDLCLGTPKGTEVDINGCPVYRFLPGNFSIVLQSESCRAGNDGSIQITAADPMDYTATLSGNGSDTSREFTDSVLLDNIRAGTYTLCITGLDGTNNYEPNCFEVVVTQPDPLSVAVKTTSNRQQLLLTMEGSDFYNIELNGALIQTEKGTITLNLKRGNNHVKVYTELPCQGSFDKVIFLSQDPIVYPNPVIGMARIFLVDHENEVKLTLYTSSGSFLRSEKRKVNGTETELNLVGLRAGVYYLVVEGKTVRKTIKVIKE</sequence>
<dbReference type="Proteomes" id="UP001200642">
    <property type="component" value="Unassembled WGS sequence"/>
</dbReference>
<keyword evidence="2" id="KW-0732">Signal</keyword>
<dbReference type="Gene3D" id="3.40.390.10">
    <property type="entry name" value="Collagenase (Catalytic Domain)"/>
    <property type="match status" value="1"/>
</dbReference>
<dbReference type="Pfam" id="PF13583">
    <property type="entry name" value="Reprolysin_4"/>
    <property type="match status" value="1"/>
</dbReference>
<protein>
    <submittedName>
        <fullName evidence="5">M12 family metallo-peptidase</fullName>
    </submittedName>
</protein>
<name>A0AAE3JPB9_9FLAO</name>
<dbReference type="EMBL" id="JAIRBC010000009">
    <property type="protein sequence ID" value="MCG2460604.1"/>
    <property type="molecule type" value="Genomic_DNA"/>
</dbReference>
<dbReference type="Pfam" id="PF01483">
    <property type="entry name" value="P_proprotein"/>
    <property type="match status" value="1"/>
</dbReference>
<dbReference type="Gene3D" id="2.60.40.10">
    <property type="entry name" value="Immunoglobulins"/>
    <property type="match status" value="1"/>
</dbReference>
<dbReference type="GO" id="GO:0006508">
    <property type="term" value="P:proteolysis"/>
    <property type="evidence" value="ECO:0007669"/>
    <property type="project" value="UniProtKB-KW"/>
</dbReference>
<accession>A0AAE3JPB9</accession>
<feature type="domain" description="P/Homo B" evidence="4">
    <location>
        <begin position="835"/>
        <end position="986"/>
    </location>
</feature>
<keyword evidence="3" id="KW-0378">Hydrolase</keyword>
<dbReference type="AlphaFoldDB" id="A0AAE3JPB9"/>
<reference evidence="5" key="1">
    <citation type="submission" date="2023-02" db="EMBL/GenBank/DDBJ databases">
        <title>Genome of Flavobacteriaceae gen. nov. sp. strain F89.</title>
        <authorList>
            <person name="Wang Y."/>
        </authorList>
    </citation>
    <scope>NUCLEOTIDE SEQUENCE</scope>
    <source>
        <strain evidence="5">F89</strain>
    </source>
</reference>
<gene>
    <name evidence="5" type="ORF">K8352_07590</name>
</gene>
<evidence type="ECO:0000259" key="4">
    <source>
        <dbReference type="PROSITE" id="PS51829"/>
    </source>
</evidence>
<dbReference type="NCBIfam" id="TIGR04183">
    <property type="entry name" value="Por_Secre_tail"/>
    <property type="match status" value="1"/>
</dbReference>
<dbReference type="Gene3D" id="2.60.120.260">
    <property type="entry name" value="Galactose-binding domain-like"/>
    <property type="match status" value="1"/>
</dbReference>
<dbReference type="InterPro" id="IPR026444">
    <property type="entry name" value="Secre_tail"/>
</dbReference>